<keyword evidence="2" id="KW-0732">Signal</keyword>
<evidence type="ECO:0000256" key="5">
    <source>
        <dbReference type="ARBA" id="ARBA00022984"/>
    </source>
</evidence>
<dbReference type="Gene3D" id="3.40.710.10">
    <property type="entry name" value="DD-peptidase/beta-lactamase superfamily"/>
    <property type="match status" value="1"/>
</dbReference>
<evidence type="ECO:0000256" key="3">
    <source>
        <dbReference type="ARBA" id="ARBA00022801"/>
    </source>
</evidence>
<dbReference type="InterPro" id="IPR018044">
    <property type="entry name" value="Peptidase_S11"/>
</dbReference>
<organism evidence="11 13">
    <name type="scientific">Candidatus Chlorohelix allophototropha</name>
    <dbReference type="NCBI Taxonomy" id="3003348"/>
    <lineage>
        <taxon>Bacteria</taxon>
        <taxon>Bacillati</taxon>
        <taxon>Chloroflexota</taxon>
        <taxon>Chloroflexia</taxon>
        <taxon>Candidatus Chloroheliales</taxon>
        <taxon>Candidatus Chloroheliaceae</taxon>
        <taxon>Candidatus Chlorohelix</taxon>
    </lineage>
</organism>
<keyword evidence="14" id="KW-1185">Reference proteome</keyword>
<evidence type="ECO:0000256" key="8">
    <source>
        <dbReference type="PIRSR" id="PIRSR618044-2"/>
    </source>
</evidence>
<feature type="domain" description="Peptidase S11 D-alanyl-D-alanine carboxypeptidase A N-terminal" evidence="10">
    <location>
        <begin position="50"/>
        <end position="276"/>
    </location>
</feature>
<evidence type="ECO:0000256" key="1">
    <source>
        <dbReference type="ARBA" id="ARBA00007164"/>
    </source>
</evidence>
<reference evidence="12" key="2">
    <citation type="journal article" date="2024" name="Nature">
        <title>Anoxygenic phototroph of the Chloroflexota uses a type I reaction centre.</title>
        <authorList>
            <person name="Tsuji J.M."/>
            <person name="Shaw N.A."/>
            <person name="Nagashima S."/>
            <person name="Venkiteswaran J.J."/>
            <person name="Schiff S.L."/>
            <person name="Watanabe T."/>
            <person name="Fukui M."/>
            <person name="Hanada S."/>
            <person name="Tank M."/>
            <person name="Neufeld J.D."/>
        </authorList>
    </citation>
    <scope>NUCLEOTIDE SEQUENCE</scope>
    <source>
        <strain evidence="12">L227-S17</strain>
    </source>
</reference>
<evidence type="ECO:0000256" key="4">
    <source>
        <dbReference type="ARBA" id="ARBA00022960"/>
    </source>
</evidence>
<dbReference type="SUPFAM" id="SSF56601">
    <property type="entry name" value="beta-lactamase/transpeptidase-like"/>
    <property type="match status" value="1"/>
</dbReference>
<gene>
    <name evidence="11" type="ORF">HXX08_05920</name>
    <name evidence="12" type="ORF">OZ401_000531</name>
</gene>
<dbReference type="Proteomes" id="UP000521676">
    <property type="component" value="Unassembled WGS sequence"/>
</dbReference>
<accession>A0A8T7M0G1</accession>
<dbReference type="GO" id="GO:0009252">
    <property type="term" value="P:peptidoglycan biosynthetic process"/>
    <property type="evidence" value="ECO:0007669"/>
    <property type="project" value="UniProtKB-KW"/>
</dbReference>
<evidence type="ECO:0000256" key="2">
    <source>
        <dbReference type="ARBA" id="ARBA00022729"/>
    </source>
</evidence>
<evidence type="ECO:0000256" key="7">
    <source>
        <dbReference type="PIRSR" id="PIRSR618044-1"/>
    </source>
</evidence>
<dbReference type="EMBL" id="CP128399">
    <property type="protein sequence ID" value="WJW67271.1"/>
    <property type="molecule type" value="Genomic_DNA"/>
</dbReference>
<dbReference type="PRINTS" id="PR00725">
    <property type="entry name" value="DADACBPTASE1"/>
</dbReference>
<proteinExistence type="inferred from homology"/>
<evidence type="ECO:0000313" key="11">
    <source>
        <dbReference type="EMBL" id="NWJ45399.1"/>
    </source>
</evidence>
<evidence type="ECO:0000256" key="9">
    <source>
        <dbReference type="RuleBase" id="RU004016"/>
    </source>
</evidence>
<dbReference type="InterPro" id="IPR001967">
    <property type="entry name" value="Peptidase_S11_N"/>
</dbReference>
<reference evidence="11 13" key="1">
    <citation type="submission" date="2020-06" db="EMBL/GenBank/DDBJ databases">
        <title>Anoxygenic phototrophic Chloroflexota member uses a Type I reaction center.</title>
        <authorList>
            <person name="Tsuji J.M."/>
            <person name="Shaw N.A."/>
            <person name="Nagashima S."/>
            <person name="Venkiteswaran J."/>
            <person name="Schiff S.L."/>
            <person name="Hanada S."/>
            <person name="Tank M."/>
            <person name="Neufeld J.D."/>
        </authorList>
    </citation>
    <scope>NUCLEOTIDE SEQUENCE [LARGE SCALE GENOMIC DNA]</scope>
    <source>
        <strain evidence="11">L227-S17</strain>
    </source>
</reference>
<dbReference type="InterPro" id="IPR012338">
    <property type="entry name" value="Beta-lactam/transpept-like"/>
</dbReference>
<dbReference type="RefSeq" id="WP_341469170.1">
    <property type="nucleotide sequence ID" value="NZ_CP128399.1"/>
</dbReference>
<dbReference type="GO" id="GO:0009002">
    <property type="term" value="F:serine-type D-Ala-D-Ala carboxypeptidase activity"/>
    <property type="evidence" value="ECO:0007669"/>
    <property type="project" value="InterPro"/>
</dbReference>
<dbReference type="AlphaFoldDB" id="A0A8T7M0G1"/>
<comment type="similarity">
    <text evidence="1 9">Belongs to the peptidase S11 family.</text>
</comment>
<evidence type="ECO:0000313" key="14">
    <source>
        <dbReference type="Proteomes" id="UP001431572"/>
    </source>
</evidence>
<dbReference type="GO" id="GO:0006508">
    <property type="term" value="P:proteolysis"/>
    <property type="evidence" value="ECO:0007669"/>
    <property type="project" value="InterPro"/>
</dbReference>
<keyword evidence="6" id="KW-0961">Cell wall biogenesis/degradation</keyword>
<feature type="active site" description="Proton acceptor" evidence="7">
    <location>
        <position position="85"/>
    </location>
</feature>
<dbReference type="PANTHER" id="PTHR21581:SF33">
    <property type="entry name" value="D-ALANYL-D-ALANINE CARBOXYPEPTIDASE DACB"/>
    <property type="match status" value="1"/>
</dbReference>
<dbReference type="Pfam" id="PF00768">
    <property type="entry name" value="Peptidase_S11"/>
    <property type="match status" value="1"/>
</dbReference>
<keyword evidence="5" id="KW-0573">Peptidoglycan synthesis</keyword>
<evidence type="ECO:0000313" key="13">
    <source>
        <dbReference type="Proteomes" id="UP000521676"/>
    </source>
</evidence>
<dbReference type="Proteomes" id="UP001431572">
    <property type="component" value="Chromosome 1"/>
</dbReference>
<evidence type="ECO:0000259" key="10">
    <source>
        <dbReference type="Pfam" id="PF00768"/>
    </source>
</evidence>
<keyword evidence="11" id="KW-0121">Carboxypeptidase</keyword>
<dbReference type="GO" id="GO:0008360">
    <property type="term" value="P:regulation of cell shape"/>
    <property type="evidence" value="ECO:0007669"/>
    <property type="project" value="UniProtKB-KW"/>
</dbReference>
<dbReference type="GO" id="GO:0071555">
    <property type="term" value="P:cell wall organization"/>
    <property type="evidence" value="ECO:0007669"/>
    <property type="project" value="UniProtKB-KW"/>
</dbReference>
<feature type="binding site" evidence="8">
    <location>
        <position position="246"/>
    </location>
    <ligand>
        <name>substrate</name>
    </ligand>
</feature>
<feature type="active site" description="Acyl-ester intermediate" evidence="7">
    <location>
        <position position="82"/>
    </location>
</feature>
<keyword evidence="4" id="KW-0133">Cell shape</keyword>
<evidence type="ECO:0000313" key="12">
    <source>
        <dbReference type="EMBL" id="WJW67271.1"/>
    </source>
</evidence>
<dbReference type="EMBL" id="JACATZ010000001">
    <property type="protein sequence ID" value="NWJ45399.1"/>
    <property type="molecule type" value="Genomic_DNA"/>
</dbReference>
<evidence type="ECO:0000256" key="6">
    <source>
        <dbReference type="ARBA" id="ARBA00023316"/>
    </source>
</evidence>
<keyword evidence="3" id="KW-0378">Hydrolase</keyword>
<feature type="active site" evidence="7">
    <location>
        <position position="138"/>
    </location>
</feature>
<keyword evidence="11" id="KW-0645">Protease</keyword>
<dbReference type="PANTHER" id="PTHR21581">
    <property type="entry name" value="D-ALANYL-D-ALANINE CARBOXYPEPTIDASE"/>
    <property type="match status" value="1"/>
</dbReference>
<protein>
    <submittedName>
        <fullName evidence="11">D-alanyl-D-alanine carboxypeptidase</fullName>
    </submittedName>
</protein>
<name>A0A8T7M0G1_9CHLR</name>
<sequence length="350" mass="37964">MGKFIIKTLYCFVLALLVSGYLLQNVSAQTPNVSRISSQPETPLHSVNVAPALTARAAIAIDADTGRILYAKNPHQSLPMASTTKIMTVLTLFAIPGTSLNDYTVVTKDDLVGEANMGLVEGQRIRVLFLLYGALMDSANDAATAIAHYAGSKLPGSGDSMAKFVQEMNRQATLMGMEDSNFANPHGLDNPSHYSSAQDLAIAGWYAMKNPTIANVVKLSETTVEGNYFFNISNFIRRYPGANGVKPGETDEAGLCLVASASRFGHNAIVVELNNPNLRTESDLLMDYAFNQILDYEKPGVNRQLLLGYIGLPDAGKLRPYRALVTDFQRNFSEAARYLLALQGLFAKVA</sequence>